<dbReference type="InterPro" id="IPR050680">
    <property type="entry name" value="YpeA/RimI_acetyltransf"/>
</dbReference>
<keyword evidence="1 4" id="KW-0808">Transferase</keyword>
<dbReference type="EMBL" id="JAAGRN010000003">
    <property type="protein sequence ID" value="NDY82606.1"/>
    <property type="molecule type" value="Genomic_DNA"/>
</dbReference>
<evidence type="ECO:0000259" key="3">
    <source>
        <dbReference type="PROSITE" id="PS51186"/>
    </source>
</evidence>
<dbReference type="Pfam" id="PF00583">
    <property type="entry name" value="Acetyltransf_1"/>
    <property type="match status" value="1"/>
</dbReference>
<feature type="domain" description="N-acetyltransferase" evidence="3">
    <location>
        <begin position="8"/>
        <end position="162"/>
    </location>
</feature>
<dbReference type="GO" id="GO:0016747">
    <property type="term" value="F:acyltransferase activity, transferring groups other than amino-acyl groups"/>
    <property type="evidence" value="ECO:0007669"/>
    <property type="project" value="InterPro"/>
</dbReference>
<dbReference type="InterPro" id="IPR016181">
    <property type="entry name" value="Acyl_CoA_acyltransferase"/>
</dbReference>
<name>A0A6B2QVC3_9BURK</name>
<dbReference type="PANTHER" id="PTHR43420">
    <property type="entry name" value="ACETYLTRANSFERASE"/>
    <property type="match status" value="1"/>
</dbReference>
<dbReference type="CDD" id="cd04301">
    <property type="entry name" value="NAT_SF"/>
    <property type="match status" value="1"/>
</dbReference>
<evidence type="ECO:0000256" key="2">
    <source>
        <dbReference type="ARBA" id="ARBA00023315"/>
    </source>
</evidence>
<dbReference type="SUPFAM" id="SSF55729">
    <property type="entry name" value="Acyl-CoA N-acyltransferases (Nat)"/>
    <property type="match status" value="1"/>
</dbReference>
<keyword evidence="2" id="KW-0012">Acyltransferase</keyword>
<protein>
    <submittedName>
        <fullName evidence="4">GNAT family N-acetyltransferase</fullName>
    </submittedName>
</protein>
<accession>A0A6B2QVC3</accession>
<sequence length="162" mass="18107">MQCNISVRLVDYLNPTDQLDLLTLLDMYARDEMGGGDPLSEEVKSRLCRDLADHPGAMSLIASVDHHPVGLLNAFLGYSTFKARPLMNVHDIAVHPDFRGRGVGQTLLKALEEYAIAMNCCKLTLEVLSGNRVAQKSYERFGFEQYALNEATGQALFMQKWL</sequence>
<dbReference type="InterPro" id="IPR000182">
    <property type="entry name" value="GNAT_dom"/>
</dbReference>
<proteinExistence type="predicted"/>
<gene>
    <name evidence="4" type="ORF">G3I67_05100</name>
</gene>
<dbReference type="AlphaFoldDB" id="A0A6B2QVC3"/>
<reference evidence="4" key="1">
    <citation type="submission" date="2020-02" db="EMBL/GenBank/DDBJ databases">
        <authorList>
            <person name="Chen W.-M."/>
        </authorList>
    </citation>
    <scope>NUCLEOTIDE SEQUENCE</scope>
    <source>
        <strain evidence="4">NBD-18</strain>
    </source>
</reference>
<dbReference type="PROSITE" id="PS51186">
    <property type="entry name" value="GNAT"/>
    <property type="match status" value="1"/>
</dbReference>
<comment type="caution">
    <text evidence="4">The sequence shown here is derived from an EMBL/GenBank/DDBJ whole genome shotgun (WGS) entry which is preliminary data.</text>
</comment>
<organism evidence="4">
    <name type="scientific">Sheuella amnicola</name>
    <dbReference type="NCBI Taxonomy" id="2707330"/>
    <lineage>
        <taxon>Bacteria</taxon>
        <taxon>Pseudomonadati</taxon>
        <taxon>Pseudomonadota</taxon>
        <taxon>Betaproteobacteria</taxon>
        <taxon>Burkholderiales</taxon>
        <taxon>Alcaligenaceae</taxon>
        <taxon>Sheuella</taxon>
    </lineage>
</organism>
<evidence type="ECO:0000256" key="1">
    <source>
        <dbReference type="ARBA" id="ARBA00022679"/>
    </source>
</evidence>
<dbReference type="Gene3D" id="3.40.630.30">
    <property type="match status" value="1"/>
</dbReference>
<evidence type="ECO:0000313" key="4">
    <source>
        <dbReference type="EMBL" id="NDY82606.1"/>
    </source>
</evidence>